<dbReference type="GO" id="GO:0016787">
    <property type="term" value="F:hydrolase activity"/>
    <property type="evidence" value="ECO:0007669"/>
    <property type="project" value="UniProtKB-KW"/>
</dbReference>
<protein>
    <submittedName>
        <fullName evidence="2">AB hydrolase superfamily protein YdjP</fullName>
        <ecNumber evidence="2">3.-.-.-</ecNumber>
    </submittedName>
</protein>
<dbReference type="InterPro" id="IPR029058">
    <property type="entry name" value="AB_hydrolase_fold"/>
</dbReference>
<keyword evidence="3" id="KW-1185">Reference proteome</keyword>
<organism evidence="2 3">
    <name type="scientific">Posidoniimonas corsicana</name>
    <dbReference type="NCBI Taxonomy" id="1938618"/>
    <lineage>
        <taxon>Bacteria</taxon>
        <taxon>Pseudomonadati</taxon>
        <taxon>Planctomycetota</taxon>
        <taxon>Planctomycetia</taxon>
        <taxon>Pirellulales</taxon>
        <taxon>Lacipirellulaceae</taxon>
        <taxon>Posidoniimonas</taxon>
    </lineage>
</organism>
<evidence type="ECO:0000259" key="1">
    <source>
        <dbReference type="Pfam" id="PF00561"/>
    </source>
</evidence>
<accession>A0A5C5UXQ8</accession>
<dbReference type="OrthoDB" id="252464at2"/>
<dbReference type="PRINTS" id="PR00412">
    <property type="entry name" value="EPOXHYDRLASE"/>
</dbReference>
<dbReference type="Gene3D" id="3.40.50.1820">
    <property type="entry name" value="alpha/beta hydrolase"/>
    <property type="match status" value="1"/>
</dbReference>
<keyword evidence="2" id="KW-0378">Hydrolase</keyword>
<proteinExistence type="predicted"/>
<dbReference type="RefSeq" id="WP_146568618.1">
    <property type="nucleotide sequence ID" value="NZ_SIHJ01000005.1"/>
</dbReference>
<gene>
    <name evidence="2" type="primary">ydjP</name>
    <name evidence="2" type="ORF">KOR34_48100</name>
</gene>
<evidence type="ECO:0000313" key="3">
    <source>
        <dbReference type="Proteomes" id="UP000316714"/>
    </source>
</evidence>
<dbReference type="Proteomes" id="UP000316714">
    <property type="component" value="Unassembled WGS sequence"/>
</dbReference>
<dbReference type="EC" id="3.-.-.-" evidence="2"/>
<reference evidence="2 3" key="1">
    <citation type="submission" date="2019-02" db="EMBL/GenBank/DDBJ databases">
        <title>Deep-cultivation of Planctomycetes and their phenomic and genomic characterization uncovers novel biology.</title>
        <authorList>
            <person name="Wiegand S."/>
            <person name="Jogler M."/>
            <person name="Boedeker C."/>
            <person name="Pinto D."/>
            <person name="Vollmers J."/>
            <person name="Rivas-Marin E."/>
            <person name="Kohn T."/>
            <person name="Peeters S.H."/>
            <person name="Heuer A."/>
            <person name="Rast P."/>
            <person name="Oberbeckmann S."/>
            <person name="Bunk B."/>
            <person name="Jeske O."/>
            <person name="Meyerdierks A."/>
            <person name="Storesund J.E."/>
            <person name="Kallscheuer N."/>
            <person name="Luecker S."/>
            <person name="Lage O.M."/>
            <person name="Pohl T."/>
            <person name="Merkel B.J."/>
            <person name="Hornburger P."/>
            <person name="Mueller R.-W."/>
            <person name="Bruemmer F."/>
            <person name="Labrenz M."/>
            <person name="Spormann A.M."/>
            <person name="Op Den Camp H."/>
            <person name="Overmann J."/>
            <person name="Amann R."/>
            <person name="Jetten M.S.M."/>
            <person name="Mascher T."/>
            <person name="Medema M.H."/>
            <person name="Devos D.P."/>
            <person name="Kaster A.-K."/>
            <person name="Ovreas L."/>
            <person name="Rohde M."/>
            <person name="Galperin M.Y."/>
            <person name="Jogler C."/>
        </authorList>
    </citation>
    <scope>NUCLEOTIDE SEQUENCE [LARGE SCALE GENOMIC DNA]</scope>
    <source>
        <strain evidence="2 3">KOR34</strain>
    </source>
</reference>
<sequence>MPNTRTVQVNDIQMHVRDEGAGVPVLLVHGFPLDHTMWDAQIAALSAVCRVIAPDLRGYGQTDLGAAGDPPKVTMQQYADDLAALLDALGVDEPVVYAGFSMGGYIGWQFVKSHRDRLRALALVDTRAADDTDDARKMRLKMANHVQEWGADKVAEAMIPKLFAESSIEAVHPMVARTREVIGATNPQAIAAAQRGMAERPDSTPDLPGIDVPVMAIVGAEDQLSKPEEVRSVVHAIPNAGMVTIPAAGHMAPVEQPDAVNLVLTEFVKSVGK</sequence>
<evidence type="ECO:0000313" key="2">
    <source>
        <dbReference type="EMBL" id="TWT30252.1"/>
    </source>
</evidence>
<dbReference type="SUPFAM" id="SSF53474">
    <property type="entry name" value="alpha/beta-Hydrolases"/>
    <property type="match status" value="1"/>
</dbReference>
<comment type="caution">
    <text evidence="2">The sequence shown here is derived from an EMBL/GenBank/DDBJ whole genome shotgun (WGS) entry which is preliminary data.</text>
</comment>
<dbReference type="InterPro" id="IPR050266">
    <property type="entry name" value="AB_hydrolase_sf"/>
</dbReference>
<dbReference type="PRINTS" id="PR00111">
    <property type="entry name" value="ABHYDROLASE"/>
</dbReference>
<dbReference type="InterPro" id="IPR000073">
    <property type="entry name" value="AB_hydrolase_1"/>
</dbReference>
<name>A0A5C5UXQ8_9BACT</name>
<feature type="domain" description="AB hydrolase-1" evidence="1">
    <location>
        <begin position="24"/>
        <end position="255"/>
    </location>
</feature>
<dbReference type="PANTHER" id="PTHR43798">
    <property type="entry name" value="MONOACYLGLYCEROL LIPASE"/>
    <property type="match status" value="1"/>
</dbReference>
<dbReference type="Pfam" id="PF00561">
    <property type="entry name" value="Abhydrolase_1"/>
    <property type="match status" value="1"/>
</dbReference>
<dbReference type="InterPro" id="IPR000639">
    <property type="entry name" value="Epox_hydrolase-like"/>
</dbReference>
<dbReference type="EMBL" id="SIHJ01000005">
    <property type="protein sequence ID" value="TWT30252.1"/>
    <property type="molecule type" value="Genomic_DNA"/>
</dbReference>
<dbReference type="AlphaFoldDB" id="A0A5C5UXQ8"/>